<gene>
    <name evidence="1" type="ORF">TPA0910_04290</name>
</gene>
<accession>A0ABQ3TRP4</accession>
<name>A0ABQ3TRP4_STRHY</name>
<keyword evidence="2" id="KW-1185">Reference proteome</keyword>
<evidence type="ECO:0008006" key="3">
    <source>
        <dbReference type="Google" id="ProtNLM"/>
    </source>
</evidence>
<proteinExistence type="predicted"/>
<protein>
    <recommendedName>
        <fullName evidence="3">Integrase</fullName>
    </recommendedName>
</protein>
<organism evidence="1 2">
    <name type="scientific">Streptomyces hygroscopicus</name>
    <dbReference type="NCBI Taxonomy" id="1912"/>
    <lineage>
        <taxon>Bacteria</taxon>
        <taxon>Bacillati</taxon>
        <taxon>Actinomycetota</taxon>
        <taxon>Actinomycetes</taxon>
        <taxon>Kitasatosporales</taxon>
        <taxon>Streptomycetaceae</taxon>
        <taxon>Streptomyces</taxon>
        <taxon>Streptomyces violaceusniger group</taxon>
    </lineage>
</organism>
<sequence length="40" mass="4632">MEARDRKISVPILQDARAWYQSDKARALRAYPEPDRLTSG</sequence>
<reference evidence="1" key="1">
    <citation type="submission" date="2024-05" db="EMBL/GenBank/DDBJ databases">
        <title>Whole genome shotgun sequence of Streptomyces hygroscopicus NBRC 113678.</title>
        <authorList>
            <person name="Komaki H."/>
            <person name="Tamura T."/>
        </authorList>
    </citation>
    <scope>NUCLEOTIDE SEQUENCE</scope>
    <source>
        <strain evidence="1">N11-34</strain>
    </source>
</reference>
<evidence type="ECO:0000313" key="1">
    <source>
        <dbReference type="EMBL" id="GHJ25996.1"/>
    </source>
</evidence>
<dbReference type="EMBL" id="BNEK01000002">
    <property type="protein sequence ID" value="GHJ25996.1"/>
    <property type="molecule type" value="Genomic_DNA"/>
</dbReference>
<dbReference type="Proteomes" id="UP001054854">
    <property type="component" value="Unassembled WGS sequence"/>
</dbReference>
<comment type="caution">
    <text evidence="1">The sequence shown here is derived from an EMBL/GenBank/DDBJ whole genome shotgun (WGS) entry which is preliminary data.</text>
</comment>
<evidence type="ECO:0000313" key="2">
    <source>
        <dbReference type="Proteomes" id="UP001054854"/>
    </source>
</evidence>